<dbReference type="PANTHER" id="PTHR23407">
    <property type="entry name" value="ATPASE INHIBITOR/5-FORMYLTETRAHYDROFOLATE CYCLO-LIGASE"/>
    <property type="match status" value="1"/>
</dbReference>
<evidence type="ECO:0000256" key="4">
    <source>
        <dbReference type="PIRSR" id="PIRSR006806-1"/>
    </source>
</evidence>
<dbReference type="InterPro" id="IPR002698">
    <property type="entry name" value="FTHF_cligase"/>
</dbReference>
<dbReference type="EC" id="6.3.3.2" evidence="5"/>
<proteinExistence type="inferred from homology"/>
<sequence>MNRHKQTLRRQFLQQRQALAPAVWQMQSDRICHHLANCHQFVEAQTILAYQSCRQEPNLHSLFKATDKQWGLSRCVGKDLRWHRWQPSELLVTGEYGILEPSAELPTLAASNVDLILVPAVAIDFNNYRLGYGGGYYDRLRADADWRKIPTIGIVFDFAYVESLPIEPWDLPLDAVCTELGFDRPQLGNSIIWHC</sequence>
<dbReference type="PATRIC" id="fig|1173020.3.peg.3397"/>
<dbReference type="EMBL" id="CP003600">
    <property type="protein sequence ID" value="AFY94009.1"/>
    <property type="molecule type" value="Genomic_DNA"/>
</dbReference>
<keyword evidence="5" id="KW-0479">Metal-binding</keyword>
<feature type="binding site" evidence="4">
    <location>
        <position position="56"/>
    </location>
    <ligand>
        <name>substrate</name>
    </ligand>
</feature>
<dbReference type="GO" id="GO:0009396">
    <property type="term" value="P:folic acid-containing compound biosynthetic process"/>
    <property type="evidence" value="ECO:0007669"/>
    <property type="project" value="TreeGrafter"/>
</dbReference>
<dbReference type="Pfam" id="PF01812">
    <property type="entry name" value="5-FTHF_cyc-lig"/>
    <property type="match status" value="1"/>
</dbReference>
<organism evidence="6 7">
    <name type="scientific">Chamaesiphon minutus (strain ATCC 27169 / PCC 6605)</name>
    <dbReference type="NCBI Taxonomy" id="1173020"/>
    <lineage>
        <taxon>Bacteria</taxon>
        <taxon>Bacillati</taxon>
        <taxon>Cyanobacteriota</taxon>
        <taxon>Cyanophyceae</taxon>
        <taxon>Gomontiellales</taxon>
        <taxon>Chamaesiphonaceae</taxon>
        <taxon>Chamaesiphon</taxon>
    </lineage>
</organism>
<keyword evidence="5" id="KW-0460">Magnesium</keyword>
<reference evidence="6 7" key="1">
    <citation type="submission" date="2012-05" db="EMBL/GenBank/DDBJ databases">
        <title>Finished chromosome of genome of Chamaesiphon sp. PCC 6605.</title>
        <authorList>
            <consortium name="US DOE Joint Genome Institute"/>
            <person name="Gugger M."/>
            <person name="Coursin T."/>
            <person name="Rippka R."/>
            <person name="Tandeau De Marsac N."/>
            <person name="Huntemann M."/>
            <person name="Wei C.-L."/>
            <person name="Han J."/>
            <person name="Detter J.C."/>
            <person name="Han C."/>
            <person name="Tapia R."/>
            <person name="Chen A."/>
            <person name="Kyrpides N."/>
            <person name="Mavromatis K."/>
            <person name="Markowitz V."/>
            <person name="Szeto E."/>
            <person name="Ivanova N."/>
            <person name="Pagani I."/>
            <person name="Pati A."/>
            <person name="Goodwin L."/>
            <person name="Nordberg H.P."/>
            <person name="Cantor M.N."/>
            <person name="Hua S.X."/>
            <person name="Woyke T."/>
            <person name="Kerfeld C.A."/>
        </authorList>
    </citation>
    <scope>NUCLEOTIDE SEQUENCE [LARGE SCALE GENOMIC DNA]</scope>
    <source>
        <strain evidence="7">ATCC 27169 / PCC 6605</strain>
    </source>
</reference>
<accession>K9UII2</accession>
<dbReference type="eggNOG" id="COG0212">
    <property type="taxonomic scope" value="Bacteria"/>
</dbReference>
<dbReference type="SUPFAM" id="SSF100950">
    <property type="entry name" value="NagB/RpiA/CoA transferase-like"/>
    <property type="match status" value="1"/>
</dbReference>
<evidence type="ECO:0000256" key="3">
    <source>
        <dbReference type="ARBA" id="ARBA00022840"/>
    </source>
</evidence>
<dbReference type="InterPro" id="IPR037171">
    <property type="entry name" value="NagB/RpiA_transferase-like"/>
</dbReference>
<dbReference type="HOGENOM" id="CLU_066245_1_1_3"/>
<dbReference type="KEGG" id="cmp:Cha6605_2977"/>
<dbReference type="AlphaFoldDB" id="K9UII2"/>
<dbReference type="STRING" id="1173020.Cha6605_2977"/>
<dbReference type="GO" id="GO:0046872">
    <property type="term" value="F:metal ion binding"/>
    <property type="evidence" value="ECO:0007669"/>
    <property type="project" value="UniProtKB-KW"/>
</dbReference>
<keyword evidence="7" id="KW-1185">Reference proteome</keyword>
<comment type="catalytic activity">
    <reaction evidence="5">
        <text>(6S)-5-formyl-5,6,7,8-tetrahydrofolate + ATP = (6R)-5,10-methenyltetrahydrofolate + ADP + phosphate</text>
        <dbReference type="Rhea" id="RHEA:10488"/>
        <dbReference type="ChEBI" id="CHEBI:30616"/>
        <dbReference type="ChEBI" id="CHEBI:43474"/>
        <dbReference type="ChEBI" id="CHEBI:57455"/>
        <dbReference type="ChEBI" id="CHEBI:57457"/>
        <dbReference type="ChEBI" id="CHEBI:456216"/>
        <dbReference type="EC" id="6.3.3.2"/>
    </reaction>
</comment>
<protein>
    <recommendedName>
        <fullName evidence="5">5-formyltetrahydrofolate cyclo-ligase</fullName>
        <ecNumber evidence="5">6.3.3.2</ecNumber>
    </recommendedName>
</protein>
<feature type="binding site" evidence="4">
    <location>
        <begin position="5"/>
        <end position="9"/>
    </location>
    <ligand>
        <name>ATP</name>
        <dbReference type="ChEBI" id="CHEBI:30616"/>
    </ligand>
</feature>
<dbReference type="GO" id="GO:0005524">
    <property type="term" value="F:ATP binding"/>
    <property type="evidence" value="ECO:0007669"/>
    <property type="project" value="UniProtKB-KW"/>
</dbReference>
<evidence type="ECO:0000313" key="7">
    <source>
        <dbReference type="Proteomes" id="UP000010366"/>
    </source>
</evidence>
<dbReference type="Gene3D" id="3.40.50.10420">
    <property type="entry name" value="NagB/RpiA/CoA transferase-like"/>
    <property type="match status" value="1"/>
</dbReference>
<keyword evidence="2 4" id="KW-0547">Nucleotide-binding</keyword>
<feature type="binding site" evidence="4">
    <location>
        <begin position="129"/>
        <end position="137"/>
    </location>
    <ligand>
        <name>ATP</name>
        <dbReference type="ChEBI" id="CHEBI:30616"/>
    </ligand>
</feature>
<dbReference type="OrthoDB" id="9801938at2"/>
<evidence type="ECO:0000256" key="2">
    <source>
        <dbReference type="ARBA" id="ARBA00022741"/>
    </source>
</evidence>
<gene>
    <name evidence="6" type="ORF">Cha6605_2977</name>
</gene>
<dbReference type="RefSeq" id="WP_015160152.1">
    <property type="nucleotide sequence ID" value="NC_019697.1"/>
</dbReference>
<evidence type="ECO:0000256" key="1">
    <source>
        <dbReference type="ARBA" id="ARBA00010638"/>
    </source>
</evidence>
<dbReference type="GO" id="GO:0035999">
    <property type="term" value="P:tetrahydrofolate interconversion"/>
    <property type="evidence" value="ECO:0007669"/>
    <property type="project" value="TreeGrafter"/>
</dbReference>
<dbReference type="GO" id="GO:0030272">
    <property type="term" value="F:5-formyltetrahydrofolate cyclo-ligase activity"/>
    <property type="evidence" value="ECO:0007669"/>
    <property type="project" value="UniProtKB-EC"/>
</dbReference>
<dbReference type="Proteomes" id="UP000010366">
    <property type="component" value="Chromosome"/>
</dbReference>
<evidence type="ECO:0000313" key="6">
    <source>
        <dbReference type="EMBL" id="AFY94009.1"/>
    </source>
</evidence>
<dbReference type="PANTHER" id="PTHR23407:SF1">
    <property type="entry name" value="5-FORMYLTETRAHYDROFOLATE CYCLO-LIGASE"/>
    <property type="match status" value="1"/>
</dbReference>
<comment type="similarity">
    <text evidence="1 5">Belongs to the 5-formyltetrahydrofolate cyclo-ligase family.</text>
</comment>
<dbReference type="NCBIfam" id="TIGR02727">
    <property type="entry name" value="MTHFS_bact"/>
    <property type="match status" value="1"/>
</dbReference>
<dbReference type="PIRSF" id="PIRSF006806">
    <property type="entry name" value="FTHF_cligase"/>
    <property type="match status" value="1"/>
</dbReference>
<dbReference type="InterPro" id="IPR024185">
    <property type="entry name" value="FTHF_cligase-like_sf"/>
</dbReference>
<comment type="cofactor">
    <cofactor evidence="5">
        <name>Mg(2+)</name>
        <dbReference type="ChEBI" id="CHEBI:18420"/>
    </cofactor>
</comment>
<name>K9UII2_CHAP6</name>
<evidence type="ECO:0000256" key="5">
    <source>
        <dbReference type="RuleBase" id="RU361279"/>
    </source>
</evidence>
<keyword evidence="3 4" id="KW-0067">ATP-binding</keyword>